<organism evidence="2 3">
    <name type="scientific">Adineta steineri</name>
    <dbReference type="NCBI Taxonomy" id="433720"/>
    <lineage>
        <taxon>Eukaryota</taxon>
        <taxon>Metazoa</taxon>
        <taxon>Spiralia</taxon>
        <taxon>Gnathifera</taxon>
        <taxon>Rotifera</taxon>
        <taxon>Eurotatoria</taxon>
        <taxon>Bdelloidea</taxon>
        <taxon>Adinetida</taxon>
        <taxon>Adinetidae</taxon>
        <taxon>Adineta</taxon>
    </lineage>
</organism>
<evidence type="ECO:0000259" key="1">
    <source>
        <dbReference type="SMART" id="SM00642"/>
    </source>
</evidence>
<feature type="domain" description="Glycosyl hydrolase family 13 catalytic" evidence="1">
    <location>
        <begin position="178"/>
        <end position="501"/>
    </location>
</feature>
<dbReference type="EMBL" id="CAJNON010000416">
    <property type="protein sequence ID" value="CAF1251725.1"/>
    <property type="molecule type" value="Genomic_DNA"/>
</dbReference>
<dbReference type="Gene3D" id="3.20.20.80">
    <property type="entry name" value="Glycosidases"/>
    <property type="match status" value="2"/>
</dbReference>
<dbReference type="Pfam" id="PF00128">
    <property type="entry name" value="Alpha-amylase"/>
    <property type="match status" value="1"/>
</dbReference>
<protein>
    <recommendedName>
        <fullName evidence="1">Glycosyl hydrolase family 13 catalytic domain-containing protein</fullName>
    </recommendedName>
</protein>
<dbReference type="GO" id="GO:0005975">
    <property type="term" value="P:carbohydrate metabolic process"/>
    <property type="evidence" value="ECO:0007669"/>
    <property type="project" value="InterPro"/>
</dbReference>
<dbReference type="OrthoDB" id="10002185at2759"/>
<dbReference type="Proteomes" id="UP000663891">
    <property type="component" value="Unassembled WGS sequence"/>
</dbReference>
<dbReference type="InterPro" id="IPR017853">
    <property type="entry name" value="GH"/>
</dbReference>
<evidence type="ECO:0000313" key="2">
    <source>
        <dbReference type="EMBL" id="CAF1251725.1"/>
    </source>
</evidence>
<dbReference type="AlphaFoldDB" id="A0A815A7F7"/>
<comment type="caution">
    <text evidence="2">The sequence shown here is derived from an EMBL/GenBank/DDBJ whole genome shotgun (WGS) entry which is preliminary data.</text>
</comment>
<dbReference type="SMART" id="SM00642">
    <property type="entry name" value="Aamy"/>
    <property type="match status" value="1"/>
</dbReference>
<dbReference type="SUPFAM" id="SSF51445">
    <property type="entry name" value="(Trans)glycosidases"/>
    <property type="match status" value="2"/>
</dbReference>
<dbReference type="PANTHER" id="PTHR43002">
    <property type="entry name" value="GLYCOGEN DEBRANCHING ENZYME"/>
    <property type="match status" value="1"/>
</dbReference>
<dbReference type="InterPro" id="IPR006047">
    <property type="entry name" value="GH13_cat_dom"/>
</dbReference>
<sequence length="519" mass="61171">MAPFTFTLFAPYNKQAGLRLKNANVRMFGVDILMEKDETDGYFRATVDLADGIFHYQFKIVTKSWFEQEPEPALPNYEDDEYKEMTQEERQEKTEAYTKLIDEIRQRNRQREQEATFTEIWYTFVDPYATDVDERGTDDAHKAVGILTIKNGKRIIDEYEWKYDNCLLPPDEELVIYEIHVGDFSGGENDPLLRGQFKDVTRKIDYLKQLGVNAIELMPIKEYPGDYIILKYNPRYYFAIETSYGTTADLKEMIDELHKNGIRVILDSVYNHSDCSSPLTQIDHDYWYHHNPKDITMSWGPEWNYNFYDPKYNIWPARKFVGDSVRYMVEEFHIDGIRFDAARQIQNFDFLHWVVKEAKKAAGPKPFYCVAEFLPDEPSQEERQEKTEAYTKLIDEIRQRNRQREQEATFTEIWYTFVDPYATDVDERGTDDAHKAVGILTIKNGKRVIDEYEWKYDNCILPPDEELVIYEIHVGDFSGGENDPLLRGQFKDVTRKIDYLKQLGVNAIELMPIKEYPGD</sequence>
<gene>
    <name evidence="2" type="ORF">VCS650_LOCUS28370</name>
</gene>
<name>A0A815A7F7_9BILA</name>
<evidence type="ECO:0000313" key="3">
    <source>
        <dbReference type="Proteomes" id="UP000663891"/>
    </source>
</evidence>
<proteinExistence type="predicted"/>
<reference evidence="2" key="1">
    <citation type="submission" date="2021-02" db="EMBL/GenBank/DDBJ databases">
        <authorList>
            <person name="Nowell W R."/>
        </authorList>
    </citation>
    <scope>NUCLEOTIDE SEQUENCE</scope>
</reference>
<accession>A0A815A7F7</accession>